<dbReference type="Gene3D" id="1.20.1250.20">
    <property type="entry name" value="MFS general substrate transporter like domains"/>
    <property type="match status" value="1"/>
</dbReference>
<dbReference type="GO" id="GO:0022857">
    <property type="term" value="F:transmembrane transporter activity"/>
    <property type="evidence" value="ECO:0007669"/>
    <property type="project" value="InterPro"/>
</dbReference>
<feature type="transmembrane region" description="Helical" evidence="10">
    <location>
        <begin position="356"/>
        <end position="375"/>
    </location>
</feature>
<feature type="transmembrane region" description="Helical" evidence="10">
    <location>
        <begin position="317"/>
        <end position="336"/>
    </location>
</feature>
<evidence type="ECO:0000259" key="11">
    <source>
        <dbReference type="PROSITE" id="PS50850"/>
    </source>
</evidence>
<dbReference type="InParanoid" id="F9XKR6"/>
<dbReference type="GO" id="GO:0005886">
    <property type="term" value="C:plasma membrane"/>
    <property type="evidence" value="ECO:0007669"/>
    <property type="project" value="TreeGrafter"/>
</dbReference>
<feature type="transmembrane region" description="Helical" evidence="10">
    <location>
        <begin position="396"/>
        <end position="415"/>
    </location>
</feature>
<dbReference type="FunFam" id="1.20.1250.20:FF:000011">
    <property type="entry name" value="MFS multidrug transporter, putative"/>
    <property type="match status" value="1"/>
</dbReference>
<evidence type="ECO:0000256" key="9">
    <source>
        <dbReference type="SAM" id="MobiDB-lite"/>
    </source>
</evidence>
<dbReference type="Pfam" id="PF07690">
    <property type="entry name" value="MFS_1"/>
    <property type="match status" value="1"/>
</dbReference>
<feature type="domain" description="Major facilitator superfamily (MFS) profile" evidence="11">
    <location>
        <begin position="85"/>
        <end position="513"/>
    </location>
</feature>
<feature type="transmembrane region" description="Helical" evidence="10">
    <location>
        <begin position="120"/>
        <end position="140"/>
    </location>
</feature>
<evidence type="ECO:0000256" key="3">
    <source>
        <dbReference type="ARBA" id="ARBA00022989"/>
    </source>
</evidence>
<evidence type="ECO:0000256" key="7">
    <source>
        <dbReference type="ARBA" id="ARBA00069139"/>
    </source>
</evidence>
<feature type="transmembrane region" description="Helical" evidence="10">
    <location>
        <begin position="176"/>
        <end position="198"/>
    </location>
</feature>
<dbReference type="Proteomes" id="UP000008062">
    <property type="component" value="Chromosome 10"/>
</dbReference>
<feature type="transmembrane region" description="Helical" evidence="10">
    <location>
        <begin position="210"/>
        <end position="232"/>
    </location>
</feature>
<evidence type="ECO:0000256" key="8">
    <source>
        <dbReference type="ARBA" id="ARBA00077167"/>
    </source>
</evidence>
<sequence>MAFRPNSATDSDAMMEKSDDERSRDDNQATEDNTEDNTENSTEPKPRERTATDAPDGKDEAFRVSFGQGDPDDPHNFSDFYKAWITALLGFLALAGSVGSSIISPGSDEIVEEFNISQEVAVLTVSLYVLGFALGPMMWAPISEVYGRKWSMLPALVGLGLFSIGSALSQNAQSLFITRFFAGLFGSAPISNVTAALGDMYAPRARGIAVTFYAVMVVGGPTLGPVIGSAIINNPSLGWRWTEWVESIFVGVIVSVAFFTLPEIYGPCLLKRKARQMRKTSGDDRYWHPQESERIRLNNIITKYFARPLRMLVTEPMVACIASYASFVYGILYLFIQVVPIVFREQRGYGPVVSTLPFLGLFVGVCLAVGINLGNQAQYGKAMAKNGGRAVPEARLPPVVIGGVLFSAGLFWFGWTAAPRYHWSLPTVALGFVGAGFNTIFQQCLNYLVDTYGPYAASSTASNTFLRSILGCALPLAARPMFLNLGIGPAASILGGFSCLGLPVPFLFMKYGERLRQKSNFAPV</sequence>
<comment type="subcellular location">
    <subcellularLocation>
        <location evidence="1">Membrane</location>
        <topology evidence="1">Multi-pass membrane protein</topology>
    </subcellularLocation>
</comment>
<dbReference type="InterPro" id="IPR020846">
    <property type="entry name" value="MFS_dom"/>
</dbReference>
<feature type="transmembrane region" description="Helical" evidence="10">
    <location>
        <begin position="244"/>
        <end position="270"/>
    </location>
</feature>
<evidence type="ECO:0000313" key="12">
    <source>
        <dbReference type="EMBL" id="EGP83840.1"/>
    </source>
</evidence>
<dbReference type="RefSeq" id="XP_003848864.1">
    <property type="nucleotide sequence ID" value="XM_003848816.1"/>
</dbReference>
<dbReference type="PANTHER" id="PTHR23502">
    <property type="entry name" value="MAJOR FACILITATOR SUPERFAMILY"/>
    <property type="match status" value="1"/>
</dbReference>
<evidence type="ECO:0000256" key="1">
    <source>
        <dbReference type="ARBA" id="ARBA00004141"/>
    </source>
</evidence>
<feature type="compositionally biased region" description="Acidic residues" evidence="9">
    <location>
        <begin position="28"/>
        <end position="38"/>
    </location>
</feature>
<feature type="transmembrane region" description="Helical" evidence="10">
    <location>
        <begin position="152"/>
        <end position="170"/>
    </location>
</feature>
<feature type="compositionally biased region" description="Polar residues" evidence="9">
    <location>
        <begin position="1"/>
        <end position="10"/>
    </location>
</feature>
<evidence type="ECO:0000313" key="13">
    <source>
        <dbReference type="Proteomes" id="UP000008062"/>
    </source>
</evidence>
<comment type="function">
    <text evidence="6">MFS transporter; part of the gene cluster that mediates the biosynthesis of cercosporin, a light-activated, non-host-selective toxin. The perylenequinone chromophore of cercosporin absorbs light energy to attain an electronically-activated triplet state and produces active oxygen species such as the hydroxyl radical, superoxide, hydrogen peroxide or singlet oxygen upon reaction with oxygen molecules. These reactive oxygen species cause damage to various cellular components including lipids, proteins and nucleic acids. Responsible for secretion and accumulation of cercosporin, but does not play any roles in self-protection against the toxicity of cercosporin.</text>
</comment>
<name>F9XKR6_ZYMTI</name>
<evidence type="ECO:0000256" key="10">
    <source>
        <dbReference type="SAM" id="Phobius"/>
    </source>
</evidence>
<accession>F9XKR6</accession>
<evidence type="ECO:0000256" key="2">
    <source>
        <dbReference type="ARBA" id="ARBA00022692"/>
    </source>
</evidence>
<organism evidence="12 13">
    <name type="scientific">Zymoseptoria tritici (strain CBS 115943 / IPO323)</name>
    <name type="common">Speckled leaf blotch fungus</name>
    <name type="synonym">Septoria tritici</name>
    <dbReference type="NCBI Taxonomy" id="336722"/>
    <lineage>
        <taxon>Eukaryota</taxon>
        <taxon>Fungi</taxon>
        <taxon>Dikarya</taxon>
        <taxon>Ascomycota</taxon>
        <taxon>Pezizomycotina</taxon>
        <taxon>Dothideomycetes</taxon>
        <taxon>Dothideomycetidae</taxon>
        <taxon>Mycosphaerellales</taxon>
        <taxon>Mycosphaerellaceae</taxon>
        <taxon>Zymoseptoria</taxon>
    </lineage>
</organism>
<feature type="region of interest" description="Disordered" evidence="9">
    <location>
        <begin position="1"/>
        <end position="70"/>
    </location>
</feature>
<dbReference type="PANTHER" id="PTHR23502:SF49">
    <property type="entry name" value="MAJOR FACILITATOR SUPERFAMILY (MFS) PROFILE DOMAIN-CONTAINING PROTEIN"/>
    <property type="match status" value="1"/>
</dbReference>
<evidence type="ECO:0000256" key="4">
    <source>
        <dbReference type="ARBA" id="ARBA00023136"/>
    </source>
</evidence>
<reference evidence="12 13" key="1">
    <citation type="journal article" date="2011" name="PLoS Genet.">
        <title>Finished genome of the fungal wheat pathogen Mycosphaerella graminicola reveals dispensome structure, chromosome plasticity, and stealth pathogenesis.</title>
        <authorList>
            <person name="Goodwin S.B."/>
            <person name="Ben M'barek S."/>
            <person name="Dhillon B."/>
            <person name="Wittenberg A.H.J."/>
            <person name="Crane C.F."/>
            <person name="Hane J.K."/>
            <person name="Foster A.J."/>
            <person name="Van der Lee T.A.J."/>
            <person name="Grimwood J."/>
            <person name="Aerts A."/>
            <person name="Antoniw J."/>
            <person name="Bailey A."/>
            <person name="Bluhm B."/>
            <person name="Bowler J."/>
            <person name="Bristow J."/>
            <person name="van der Burgt A."/>
            <person name="Canto-Canche B."/>
            <person name="Churchill A.C.L."/>
            <person name="Conde-Ferraez L."/>
            <person name="Cools H.J."/>
            <person name="Coutinho P.M."/>
            <person name="Csukai M."/>
            <person name="Dehal P."/>
            <person name="De Wit P."/>
            <person name="Donzelli B."/>
            <person name="van de Geest H.C."/>
            <person name="van Ham R.C.H.J."/>
            <person name="Hammond-Kosack K.E."/>
            <person name="Henrissat B."/>
            <person name="Kilian A."/>
            <person name="Kobayashi A.K."/>
            <person name="Koopmann E."/>
            <person name="Kourmpetis Y."/>
            <person name="Kuzniar A."/>
            <person name="Lindquist E."/>
            <person name="Lombard V."/>
            <person name="Maliepaard C."/>
            <person name="Martins N."/>
            <person name="Mehrabi R."/>
            <person name="Nap J.P.H."/>
            <person name="Ponomarenko A."/>
            <person name="Rudd J.J."/>
            <person name="Salamov A."/>
            <person name="Schmutz J."/>
            <person name="Schouten H.J."/>
            <person name="Shapiro H."/>
            <person name="Stergiopoulos I."/>
            <person name="Torriani S.F.F."/>
            <person name="Tu H."/>
            <person name="de Vries R.P."/>
            <person name="Waalwijk C."/>
            <person name="Ware S.B."/>
            <person name="Wiebenga A."/>
            <person name="Zwiers L.-H."/>
            <person name="Oliver R.P."/>
            <person name="Grigoriev I.V."/>
            <person name="Kema G.H.J."/>
        </authorList>
    </citation>
    <scope>NUCLEOTIDE SEQUENCE [LARGE SCALE GENOMIC DNA]</scope>
    <source>
        <strain evidence="13">CBS 115943 / IPO323</strain>
    </source>
</reference>
<evidence type="ECO:0000256" key="5">
    <source>
        <dbReference type="ARBA" id="ARBA00038347"/>
    </source>
</evidence>
<dbReference type="AlphaFoldDB" id="F9XKR6"/>
<feature type="transmembrane region" description="Helical" evidence="10">
    <location>
        <begin position="83"/>
        <end position="104"/>
    </location>
</feature>
<dbReference type="SUPFAM" id="SSF103473">
    <property type="entry name" value="MFS general substrate transporter"/>
    <property type="match status" value="1"/>
</dbReference>
<keyword evidence="2 10" id="KW-0812">Transmembrane</keyword>
<dbReference type="OrthoDB" id="9986881at2759"/>
<keyword evidence="4 10" id="KW-0472">Membrane</keyword>
<dbReference type="InterPro" id="IPR036259">
    <property type="entry name" value="MFS_trans_sf"/>
</dbReference>
<dbReference type="CDD" id="cd17323">
    <property type="entry name" value="MFS_Tpo1_MDR_like"/>
    <property type="match status" value="1"/>
</dbReference>
<gene>
    <name evidence="12" type="ORF">MYCGRDRAFT_76289</name>
</gene>
<comment type="similarity">
    <text evidence="5">Belongs to the major facilitator superfamily. CAR1 family.</text>
</comment>
<feature type="compositionally biased region" description="Basic and acidic residues" evidence="9">
    <location>
        <begin position="14"/>
        <end position="27"/>
    </location>
</feature>
<feature type="compositionally biased region" description="Basic and acidic residues" evidence="9">
    <location>
        <begin position="42"/>
        <end position="62"/>
    </location>
</feature>
<proteinExistence type="inferred from homology"/>
<feature type="transmembrane region" description="Helical" evidence="10">
    <location>
        <begin position="490"/>
        <end position="509"/>
    </location>
</feature>
<keyword evidence="3 10" id="KW-1133">Transmembrane helix</keyword>
<dbReference type="PROSITE" id="PS50850">
    <property type="entry name" value="MFS"/>
    <property type="match status" value="1"/>
</dbReference>
<dbReference type="KEGG" id="ztr:MYCGRDRAFT_76289"/>
<dbReference type="EMBL" id="CM001205">
    <property type="protein sequence ID" value="EGP83840.1"/>
    <property type="molecule type" value="Genomic_DNA"/>
</dbReference>
<keyword evidence="13" id="KW-1185">Reference proteome</keyword>
<dbReference type="GeneID" id="13398609"/>
<dbReference type="HOGENOM" id="CLU_008455_11_6_1"/>
<dbReference type="OMA" id="PYYIRKW"/>
<dbReference type="eggNOG" id="KOG0255">
    <property type="taxonomic scope" value="Eukaryota"/>
</dbReference>
<protein>
    <recommendedName>
        <fullName evidence="7">Cercosporin MFS transporter CTB4</fullName>
    </recommendedName>
    <alternativeName>
        <fullName evidence="8">Cercosporin toxin biosynthesis cluster protein 4</fullName>
    </alternativeName>
</protein>
<dbReference type="VEuPathDB" id="FungiDB:ZTRI_10.260"/>
<evidence type="ECO:0000256" key="6">
    <source>
        <dbReference type="ARBA" id="ARBA00053977"/>
    </source>
</evidence>
<dbReference type="InterPro" id="IPR011701">
    <property type="entry name" value="MFS"/>
</dbReference>